<organism evidence="2 3">
    <name type="scientific">Adineta ricciae</name>
    <name type="common">Rotifer</name>
    <dbReference type="NCBI Taxonomy" id="249248"/>
    <lineage>
        <taxon>Eukaryota</taxon>
        <taxon>Metazoa</taxon>
        <taxon>Spiralia</taxon>
        <taxon>Gnathifera</taxon>
        <taxon>Rotifera</taxon>
        <taxon>Eurotatoria</taxon>
        <taxon>Bdelloidea</taxon>
        <taxon>Adinetida</taxon>
        <taxon>Adinetidae</taxon>
        <taxon>Adineta</taxon>
    </lineage>
</organism>
<accession>A0A815GLJ9</accession>
<name>A0A815GLJ9_ADIRI</name>
<keyword evidence="1" id="KW-1133">Transmembrane helix</keyword>
<proteinExistence type="predicted"/>
<keyword evidence="1" id="KW-0472">Membrane</keyword>
<dbReference type="AlphaFoldDB" id="A0A815GLJ9"/>
<sequence length="208" mass="24115">MTNIDVNVEGLDELVDRSLTRVIDEINPTLEKFQNLSLELISTLETRIKENVSETLYYLETNLFVLLFAMIVVLILILIMFWLLETVMRNFGFKLATRKFIGLILFTAIFIWLFVATTLATFPPAQPIDLQTLKYILFSVLCMSSAVMIFIWIRWICIHRKGIRTFFVNELCHFQSKIYPVEPITVIKAVVDNIPMDPVAGNRKDTLF</sequence>
<evidence type="ECO:0000313" key="3">
    <source>
        <dbReference type="Proteomes" id="UP000663828"/>
    </source>
</evidence>
<keyword evidence="3" id="KW-1185">Reference proteome</keyword>
<keyword evidence="1" id="KW-0812">Transmembrane</keyword>
<comment type="caution">
    <text evidence="2">The sequence shown here is derived from an EMBL/GenBank/DDBJ whole genome shotgun (WGS) entry which is preliminary data.</text>
</comment>
<evidence type="ECO:0000313" key="2">
    <source>
        <dbReference type="EMBL" id="CAF1341553.1"/>
    </source>
</evidence>
<dbReference type="Proteomes" id="UP000663828">
    <property type="component" value="Unassembled WGS sequence"/>
</dbReference>
<feature type="transmembrane region" description="Helical" evidence="1">
    <location>
        <begin position="96"/>
        <end position="115"/>
    </location>
</feature>
<reference evidence="2" key="1">
    <citation type="submission" date="2021-02" db="EMBL/GenBank/DDBJ databases">
        <authorList>
            <person name="Nowell W R."/>
        </authorList>
    </citation>
    <scope>NUCLEOTIDE SEQUENCE</scope>
</reference>
<feature type="transmembrane region" description="Helical" evidence="1">
    <location>
        <begin position="135"/>
        <end position="157"/>
    </location>
</feature>
<dbReference type="EMBL" id="CAJNOR010002792">
    <property type="protein sequence ID" value="CAF1341553.1"/>
    <property type="molecule type" value="Genomic_DNA"/>
</dbReference>
<protein>
    <submittedName>
        <fullName evidence="2">Uncharacterized protein</fullName>
    </submittedName>
</protein>
<feature type="transmembrane region" description="Helical" evidence="1">
    <location>
        <begin position="63"/>
        <end position="84"/>
    </location>
</feature>
<evidence type="ECO:0000256" key="1">
    <source>
        <dbReference type="SAM" id="Phobius"/>
    </source>
</evidence>
<gene>
    <name evidence="2" type="ORF">XAT740_LOCUS30983</name>
</gene>